<evidence type="ECO:0000313" key="1">
    <source>
        <dbReference type="EMBL" id="CAB1429306.1"/>
    </source>
</evidence>
<accession>A0A9N7UE29</accession>
<dbReference type="EMBL" id="CADEAL010001121">
    <property type="protein sequence ID" value="CAB1429306.1"/>
    <property type="molecule type" value="Genomic_DNA"/>
</dbReference>
<evidence type="ECO:0000313" key="2">
    <source>
        <dbReference type="Proteomes" id="UP001153269"/>
    </source>
</evidence>
<sequence length="161" mass="17129">MVEASCRPQGMSGSVAAQGSVFVGTAVLREWTVIGFVNSSSSRVKGTSRSYKDDVSNLVSGGPLFGGGWGGGVAAPAHTAFAIDVLATSLKLKTEPADLLIMWQYQKYLLYLLLCVSWCEDLSLSISPVPSPHPDIPPCALCGLSVFDQRCSHAVRLCQKH</sequence>
<reference evidence="1" key="1">
    <citation type="submission" date="2020-03" db="EMBL/GenBank/DDBJ databases">
        <authorList>
            <person name="Weist P."/>
        </authorList>
    </citation>
    <scope>NUCLEOTIDE SEQUENCE</scope>
</reference>
<comment type="caution">
    <text evidence="1">The sequence shown here is derived from an EMBL/GenBank/DDBJ whole genome shotgun (WGS) entry which is preliminary data.</text>
</comment>
<proteinExistence type="predicted"/>
<keyword evidence="2" id="KW-1185">Reference proteome</keyword>
<name>A0A9N7UE29_PLEPL</name>
<gene>
    <name evidence="1" type="ORF">PLEPLA_LOCUS17282</name>
</gene>
<protein>
    <submittedName>
        <fullName evidence="1">Uncharacterized protein</fullName>
    </submittedName>
</protein>
<dbReference type="AlphaFoldDB" id="A0A9N7UE29"/>
<organism evidence="1 2">
    <name type="scientific">Pleuronectes platessa</name>
    <name type="common">European plaice</name>
    <dbReference type="NCBI Taxonomy" id="8262"/>
    <lineage>
        <taxon>Eukaryota</taxon>
        <taxon>Metazoa</taxon>
        <taxon>Chordata</taxon>
        <taxon>Craniata</taxon>
        <taxon>Vertebrata</taxon>
        <taxon>Euteleostomi</taxon>
        <taxon>Actinopterygii</taxon>
        <taxon>Neopterygii</taxon>
        <taxon>Teleostei</taxon>
        <taxon>Neoteleostei</taxon>
        <taxon>Acanthomorphata</taxon>
        <taxon>Carangaria</taxon>
        <taxon>Pleuronectiformes</taxon>
        <taxon>Pleuronectoidei</taxon>
        <taxon>Pleuronectidae</taxon>
        <taxon>Pleuronectes</taxon>
    </lineage>
</organism>
<dbReference type="Proteomes" id="UP001153269">
    <property type="component" value="Unassembled WGS sequence"/>
</dbReference>